<dbReference type="Gene3D" id="1.10.3090.10">
    <property type="entry name" value="cca-adding enzyme, domain 2"/>
    <property type="match status" value="1"/>
</dbReference>
<dbReference type="PROSITE" id="PS51831">
    <property type="entry name" value="HD"/>
    <property type="match status" value="1"/>
</dbReference>
<evidence type="ECO:0000256" key="8">
    <source>
        <dbReference type="HAMAP-Rule" id="MF_00277"/>
    </source>
</evidence>
<dbReference type="AlphaFoldDB" id="A0A081NH94"/>
<dbReference type="PANTHER" id="PTHR47320">
    <property type="entry name" value="BIFUNCTIONAL URIDYLYLTRANSFERASE/URIDYLYL-REMOVING ENZYME"/>
    <property type="match status" value="1"/>
</dbReference>
<dbReference type="InterPro" id="IPR002912">
    <property type="entry name" value="ACT_dom"/>
</dbReference>
<dbReference type="InterPro" id="IPR043519">
    <property type="entry name" value="NT_sf"/>
</dbReference>
<dbReference type="RefSeq" id="WP_034834716.1">
    <property type="nucleotide sequence ID" value="NZ_JOKH01000002.1"/>
</dbReference>
<keyword evidence="6 8" id="KW-0511">Multifunctional enzyme</keyword>
<evidence type="ECO:0000259" key="9">
    <source>
        <dbReference type="PROSITE" id="PS51671"/>
    </source>
</evidence>
<dbReference type="CDD" id="cd04899">
    <property type="entry name" value="ACT_ACR-UUR-like_2"/>
    <property type="match status" value="1"/>
</dbReference>
<proteinExistence type="inferred from homology"/>
<dbReference type="STRING" id="1137799.GZ78_09115"/>
<dbReference type="eggNOG" id="COG2844">
    <property type="taxonomic scope" value="Bacteria"/>
</dbReference>
<comment type="catalytic activity">
    <reaction evidence="7">
        <text>guanosine 3',5'-bis(diphosphate) + H2O = GDP + diphosphate + H(+)</text>
        <dbReference type="Rhea" id="RHEA:14253"/>
        <dbReference type="ChEBI" id="CHEBI:15377"/>
        <dbReference type="ChEBI" id="CHEBI:15378"/>
        <dbReference type="ChEBI" id="CHEBI:33019"/>
        <dbReference type="ChEBI" id="CHEBI:58189"/>
        <dbReference type="ChEBI" id="CHEBI:77828"/>
        <dbReference type="EC" id="3.1.7.2"/>
    </reaction>
</comment>
<evidence type="ECO:0000256" key="1">
    <source>
        <dbReference type="ARBA" id="ARBA00022679"/>
    </source>
</evidence>
<dbReference type="SMART" id="SM00471">
    <property type="entry name" value="HDc"/>
    <property type="match status" value="1"/>
</dbReference>
<comment type="catalytic activity">
    <reaction evidence="8">
        <text>[protein-PII]-L-tyrosine + UTP = [protein-PII]-uridylyl-L-tyrosine + diphosphate</text>
        <dbReference type="Rhea" id="RHEA:13673"/>
        <dbReference type="Rhea" id="RHEA-COMP:12147"/>
        <dbReference type="Rhea" id="RHEA-COMP:12148"/>
        <dbReference type="ChEBI" id="CHEBI:33019"/>
        <dbReference type="ChEBI" id="CHEBI:46398"/>
        <dbReference type="ChEBI" id="CHEBI:46858"/>
        <dbReference type="ChEBI" id="CHEBI:90602"/>
        <dbReference type="EC" id="2.7.7.59"/>
    </reaction>
</comment>
<keyword evidence="2 8" id="KW-0548">Nucleotidyltransferase</keyword>
<keyword evidence="4 8" id="KW-0378">Hydrolase</keyword>
<comment type="catalytic activity">
    <reaction evidence="8">
        <text>[protein-PII]-uridylyl-L-tyrosine + H2O = [protein-PII]-L-tyrosine + UMP + H(+)</text>
        <dbReference type="Rhea" id="RHEA:48600"/>
        <dbReference type="Rhea" id="RHEA-COMP:12147"/>
        <dbReference type="Rhea" id="RHEA-COMP:12148"/>
        <dbReference type="ChEBI" id="CHEBI:15377"/>
        <dbReference type="ChEBI" id="CHEBI:15378"/>
        <dbReference type="ChEBI" id="CHEBI:46858"/>
        <dbReference type="ChEBI" id="CHEBI:57865"/>
        <dbReference type="ChEBI" id="CHEBI:90602"/>
    </reaction>
</comment>
<evidence type="ECO:0000259" key="10">
    <source>
        <dbReference type="PROSITE" id="PS51831"/>
    </source>
</evidence>
<keyword evidence="12" id="KW-1185">Reference proteome</keyword>
<dbReference type="Pfam" id="PF08335">
    <property type="entry name" value="GlnD_UR_UTase"/>
    <property type="match status" value="1"/>
</dbReference>
<dbReference type="InterPro" id="IPR006674">
    <property type="entry name" value="HD_domain"/>
</dbReference>
<dbReference type="InterPro" id="IPR003607">
    <property type="entry name" value="HD/PDEase_dom"/>
</dbReference>
<dbReference type="SUPFAM" id="SSF109604">
    <property type="entry name" value="HD-domain/PDEase-like"/>
    <property type="match status" value="1"/>
</dbReference>
<evidence type="ECO:0000256" key="5">
    <source>
        <dbReference type="ARBA" id="ARBA00022842"/>
    </source>
</evidence>
<dbReference type="InterPro" id="IPR013546">
    <property type="entry name" value="PII_UdlTrfase/GS_AdlTrfase"/>
</dbReference>
<dbReference type="InterPro" id="IPR010043">
    <property type="entry name" value="UTase/UR"/>
</dbReference>
<feature type="domain" description="HD" evidence="10">
    <location>
        <begin position="468"/>
        <end position="584"/>
    </location>
</feature>
<dbReference type="HAMAP" id="MF_00277">
    <property type="entry name" value="PII_uridylyl_transf"/>
    <property type="match status" value="1"/>
</dbReference>
<comment type="domain">
    <text evidence="8">Has four distinct domains: an N-terminal nucleotidyltransferase (NT) domain responsible for UTase activity, a central HD domain that encodes UR activity, and two C-terminal ACT domains that seem to have a role in glutamine sensing.</text>
</comment>
<feature type="domain" description="ACT" evidence="9">
    <location>
        <begin position="822"/>
        <end position="901"/>
    </location>
</feature>
<dbReference type="EC" id="2.7.7.59" evidence="8"/>
<dbReference type="SUPFAM" id="SSF55021">
    <property type="entry name" value="ACT-like"/>
    <property type="match status" value="2"/>
</dbReference>
<dbReference type="GO" id="GO:0008081">
    <property type="term" value="F:phosphoric diester hydrolase activity"/>
    <property type="evidence" value="ECO:0007669"/>
    <property type="project" value="UniProtKB-UniRule"/>
</dbReference>
<dbReference type="InterPro" id="IPR002934">
    <property type="entry name" value="Polymerase_NTP_transf_dom"/>
</dbReference>
<dbReference type="NCBIfam" id="TIGR01693">
    <property type="entry name" value="UTase_glnD"/>
    <property type="match status" value="1"/>
</dbReference>
<comment type="similarity">
    <text evidence="8">Belongs to the GlnD family.</text>
</comment>
<evidence type="ECO:0000313" key="11">
    <source>
        <dbReference type="EMBL" id="KEQ17817.1"/>
    </source>
</evidence>
<dbReference type="Pfam" id="PF01909">
    <property type="entry name" value="NTP_transf_2"/>
    <property type="match status" value="1"/>
</dbReference>
<dbReference type="CDD" id="cd00077">
    <property type="entry name" value="HDc"/>
    <property type="match status" value="1"/>
</dbReference>
<keyword evidence="3" id="KW-0677">Repeat</keyword>
<comment type="cofactor">
    <cofactor evidence="8">
        <name>Mg(2+)</name>
        <dbReference type="ChEBI" id="CHEBI:18420"/>
    </cofactor>
</comment>
<sequence>MNHASPQIPNQFKVKLFDKSAFVTALKSQPAIPLYKNTIHTGKETLNQWFKEEASIDELVYSHTWLIDQIIITAWEQLPWNHSESISLLAVGGYGRGELHPGSDIDILILLASDEYQLHQTEIEAFLTTLWDIGLKVGSSVRSITECSEQARDDLTIITNLMEARPLSDPDNLNQRLQEKINVSQMWPSKHYLKAKFDEQKARHKKYADTEYSLEPNVKGSPGGIRDLHMLGWAARRHFGTRDPIKLMALNFLTEAEYDQLIRCREFLWKVRWALHTLTNRGEDRLLFDYQRSLAEQFGYQDHPGSMAVEQFMQSYFRTVLIVAQLKDLILQNFDDKILNADTPQTIIPINERFQIHNQYIEATHDQVFTEHPPAILEMFVLMTRNPDILGPRAETIRLLRDIRHTVDNQFRKDPRCAKLFLQLLQAPYGLTISLRRMARYGILGRYLPEFGRIIGQMQFDLFHTYTVDAHTLLLIKHLRSFRYEENKQRYPIASSIIDDIKKPELLYVAGLYHDIGKGRGGDHSQLGAVDAEVFCRRHGLRRVDTKLIVWLVREHLTLSVTAQKKDLSDPEVIHDFARKVGNLNNLNHLYLLTVADINATNPELWNGWRSSLLQQLYSQTRQVLEYGIENMPDSDERIQDIQQETLELLDVNNLNLQSVHSLWDTLDDDYFSRHDPHEIAWHTQGILAHKGQEPLILTRETDTDREHSGSQIFIYTPDRPNLFAATVAGLDSLHLSIQDARIITSSDQFSLDTYTVLEEDGSAIGDHESRILQIHQYLQQILSDPNQMPVAAQRRTPRQLRHFANKPLITISNLPGIKKTLLEIKATDRPGLLATVVRKFVDLELQVHNAKVATFGEKLEDSFFITDKHNQPISDPDVAEHICNTLKQILQQASEQDVIRFQKS</sequence>
<gene>
    <name evidence="8 11" type="primary">glnD</name>
    <name evidence="11" type="ORF">GZ78_09115</name>
</gene>
<feature type="domain" description="ACT" evidence="9">
    <location>
        <begin position="712"/>
        <end position="799"/>
    </location>
</feature>
<dbReference type="Pfam" id="PF24931">
    <property type="entry name" value="ACT_ACR9_3rd"/>
    <property type="match status" value="1"/>
</dbReference>
<dbReference type="Proteomes" id="UP000028073">
    <property type="component" value="Unassembled WGS sequence"/>
</dbReference>
<comment type="caution">
    <text evidence="8">Lacks conserved residue(s) required for the propagation of feature annotation.</text>
</comment>
<evidence type="ECO:0000256" key="6">
    <source>
        <dbReference type="ARBA" id="ARBA00023268"/>
    </source>
</evidence>
<dbReference type="InterPro" id="IPR045865">
    <property type="entry name" value="ACT-like_dom_sf"/>
</dbReference>
<evidence type="ECO:0000313" key="12">
    <source>
        <dbReference type="Proteomes" id="UP000028073"/>
    </source>
</evidence>
<dbReference type="SUPFAM" id="SSF81301">
    <property type="entry name" value="Nucleotidyltransferase"/>
    <property type="match status" value="1"/>
</dbReference>
<organism evidence="11 12">
    <name type="scientific">Endozoicomonas numazuensis</name>
    <dbReference type="NCBI Taxonomy" id="1137799"/>
    <lineage>
        <taxon>Bacteria</taxon>
        <taxon>Pseudomonadati</taxon>
        <taxon>Pseudomonadota</taxon>
        <taxon>Gammaproteobacteria</taxon>
        <taxon>Oceanospirillales</taxon>
        <taxon>Endozoicomonadaceae</taxon>
        <taxon>Endozoicomonas</taxon>
    </lineage>
</organism>
<dbReference type="GO" id="GO:0008893">
    <property type="term" value="F:guanosine-3',5'-bis(diphosphate) 3'-diphosphatase activity"/>
    <property type="evidence" value="ECO:0007669"/>
    <property type="project" value="UniProtKB-EC"/>
</dbReference>
<name>A0A081NH94_9GAMM</name>
<dbReference type="GO" id="GO:0008773">
    <property type="term" value="F:[protein-PII] uridylyltransferase activity"/>
    <property type="evidence" value="ECO:0007669"/>
    <property type="project" value="UniProtKB-UniRule"/>
</dbReference>
<dbReference type="CDD" id="cd04900">
    <property type="entry name" value="ACT_UUR-like_1"/>
    <property type="match status" value="1"/>
</dbReference>
<dbReference type="GO" id="GO:0006808">
    <property type="term" value="P:regulation of nitrogen utilization"/>
    <property type="evidence" value="ECO:0007669"/>
    <property type="project" value="UniProtKB-UniRule"/>
</dbReference>
<accession>A0A081NH94</accession>
<feature type="region of interest" description="Uridylyltransferase" evidence="8">
    <location>
        <begin position="1"/>
        <end position="349"/>
    </location>
</feature>
<dbReference type="SUPFAM" id="SSF81593">
    <property type="entry name" value="Nucleotidyltransferase substrate binding subunit/domain"/>
    <property type="match status" value="1"/>
</dbReference>
<keyword evidence="1 8" id="KW-0808">Transferase</keyword>
<reference evidence="11 12" key="1">
    <citation type="submission" date="2014-06" db="EMBL/GenBank/DDBJ databases">
        <title>Whole Genome Sequences of Three Symbiotic Endozoicomonas Bacteria.</title>
        <authorList>
            <person name="Neave M.J."/>
            <person name="Apprill A."/>
            <person name="Voolstra C.R."/>
        </authorList>
    </citation>
    <scope>NUCLEOTIDE SEQUENCE [LARGE SCALE GENOMIC DNA]</scope>
    <source>
        <strain evidence="11 12">DSM 25634</strain>
    </source>
</reference>
<dbReference type="FunFam" id="1.10.3090.10:FF:000005">
    <property type="entry name" value="Bifunctional uridylyltransferase/uridylyl-removing enzyme"/>
    <property type="match status" value="1"/>
</dbReference>
<protein>
    <recommendedName>
        <fullName evidence="8">Bifunctional uridylyltransferase/uridylyl-removing enzyme</fullName>
        <shortName evidence="8">UTase/UR</shortName>
    </recommendedName>
    <alternativeName>
        <fullName evidence="8">Bifunctional [protein-PII] modification enzyme</fullName>
    </alternativeName>
    <alternativeName>
        <fullName evidence="8">Bifunctional nitrogen sensor protein</fullName>
    </alternativeName>
    <domain>
        <recommendedName>
            <fullName evidence="8">[Protein-PII] uridylyltransferase</fullName>
            <shortName evidence="8">PII uridylyltransferase</shortName>
            <shortName evidence="8">UTase</shortName>
            <ecNumber evidence="8">2.7.7.59</ecNumber>
        </recommendedName>
    </domain>
    <domain>
        <recommendedName>
            <fullName evidence="8">[Protein-PII]-UMP uridylyl-removing enzyme</fullName>
            <shortName evidence="8">UR</shortName>
            <ecNumber evidence="8">3.1.4.-</ecNumber>
        </recommendedName>
    </domain>
</protein>
<comment type="caution">
    <text evidence="11">The sequence shown here is derived from an EMBL/GenBank/DDBJ whole genome shotgun (WGS) entry which is preliminary data.</text>
</comment>
<evidence type="ECO:0000256" key="2">
    <source>
        <dbReference type="ARBA" id="ARBA00022695"/>
    </source>
</evidence>
<dbReference type="EC" id="3.1.4.-" evidence="8"/>
<dbReference type="PANTHER" id="PTHR47320:SF1">
    <property type="entry name" value="BIFUNCTIONAL URIDYLYLTRANSFERASE_URIDYLYL-REMOVING ENZYME"/>
    <property type="match status" value="1"/>
</dbReference>
<evidence type="ECO:0000256" key="4">
    <source>
        <dbReference type="ARBA" id="ARBA00022801"/>
    </source>
</evidence>
<dbReference type="PROSITE" id="PS51671">
    <property type="entry name" value="ACT"/>
    <property type="match status" value="2"/>
</dbReference>
<evidence type="ECO:0000256" key="7">
    <source>
        <dbReference type="ARBA" id="ARBA00047968"/>
    </source>
</evidence>
<dbReference type="Gene3D" id="3.30.460.10">
    <property type="entry name" value="Beta Polymerase, domain 2"/>
    <property type="match status" value="1"/>
</dbReference>
<dbReference type="CDD" id="cd05401">
    <property type="entry name" value="NT_GlnE_GlnD_like"/>
    <property type="match status" value="1"/>
</dbReference>
<comment type="activity regulation">
    <text evidence="8">Uridylyltransferase (UTase) activity is inhibited by glutamine, while glutamine activates uridylyl-removing (UR) activity.</text>
</comment>
<keyword evidence="5 8" id="KW-0460">Magnesium</keyword>
<comment type="function">
    <text evidence="8">Modifies, by uridylylation and deuridylylation, the PII regulatory proteins (GlnB and homologs), in response to the nitrogen status of the cell that GlnD senses through the glutamine level. Under low glutamine levels, catalyzes the conversion of the PII proteins and UTP to PII-UMP and PPi, while under higher glutamine levels, GlnD hydrolyzes PII-UMP to PII and UMP (deuridylylation). Thus, controls uridylylation state and activity of the PII proteins, and plays an important role in the regulation of nitrogen metabolism.</text>
</comment>
<dbReference type="OrthoDB" id="9758038at2"/>
<dbReference type="Pfam" id="PF01966">
    <property type="entry name" value="HD"/>
    <property type="match status" value="1"/>
</dbReference>
<dbReference type="PIRSF" id="PIRSF006288">
    <property type="entry name" value="PII_uridyltransf"/>
    <property type="match status" value="1"/>
</dbReference>
<evidence type="ECO:0000256" key="3">
    <source>
        <dbReference type="ARBA" id="ARBA00022737"/>
    </source>
</evidence>
<dbReference type="EMBL" id="JOKH01000002">
    <property type="protein sequence ID" value="KEQ17817.1"/>
    <property type="molecule type" value="Genomic_DNA"/>
</dbReference>